<evidence type="ECO:0000313" key="2">
    <source>
        <dbReference type="EMBL" id="QSB13145.1"/>
    </source>
</evidence>
<name>A0A895YA14_9ACTN</name>
<sequence length="190" mass="20893">MSGDLEPLVEYGIDMVRRAPHLYALTAAYWGLIATVLATRYLARRQRASEVAMRAVVGLGAVSLVLAFVDVAVRGQELIQISLVAYFATPLGVGYYFIRRWDGRPVTGWGGVALRQITYVLAFLAFVALSVVDGDPWWFSRPEIDRSDPVTMLETTNWLQLMATVFGLVVIIEAVSPVLGGSDEKTGRRG</sequence>
<dbReference type="KEGG" id="nhy:JQS43_16035"/>
<dbReference type="RefSeq" id="WP_239675214.1">
    <property type="nucleotide sequence ID" value="NZ_CP070499.1"/>
</dbReference>
<feature type="transmembrane region" description="Helical" evidence="1">
    <location>
        <begin position="20"/>
        <end position="43"/>
    </location>
</feature>
<feature type="transmembrane region" description="Helical" evidence="1">
    <location>
        <begin position="158"/>
        <end position="179"/>
    </location>
</feature>
<protein>
    <submittedName>
        <fullName evidence="2">Uncharacterized protein</fullName>
    </submittedName>
</protein>
<evidence type="ECO:0000256" key="1">
    <source>
        <dbReference type="SAM" id="Phobius"/>
    </source>
</evidence>
<dbReference type="AlphaFoldDB" id="A0A895YA14"/>
<proteinExistence type="predicted"/>
<keyword evidence="1" id="KW-0472">Membrane</keyword>
<accession>A0A895YA14</accession>
<gene>
    <name evidence="2" type="ORF">JQS43_16035</name>
</gene>
<dbReference type="EMBL" id="CP070499">
    <property type="protein sequence ID" value="QSB13145.1"/>
    <property type="molecule type" value="Genomic_DNA"/>
</dbReference>
<keyword evidence="3" id="KW-1185">Reference proteome</keyword>
<reference evidence="2" key="1">
    <citation type="submission" date="2021-02" db="EMBL/GenBank/DDBJ databases">
        <title>Natrosporangium hydrolyticum gen. nov., sp. nov, a haloalkaliphilic actinobacterium from a soda solonchak soil.</title>
        <authorList>
            <person name="Sorokin D.Y."/>
            <person name="Khijniak T.V."/>
            <person name="Zakharycheva A.P."/>
            <person name="Boueva O.V."/>
            <person name="Ariskina E.V."/>
            <person name="Hahnke R.L."/>
            <person name="Bunk B."/>
            <person name="Sproer C."/>
            <person name="Schumann P."/>
            <person name="Evtushenko L.I."/>
            <person name="Kublanov I.V."/>
        </authorList>
    </citation>
    <scope>NUCLEOTIDE SEQUENCE</scope>
    <source>
        <strain evidence="2">DSM 106523</strain>
    </source>
</reference>
<dbReference type="Proteomes" id="UP000662857">
    <property type="component" value="Chromosome"/>
</dbReference>
<keyword evidence="1" id="KW-1133">Transmembrane helix</keyword>
<keyword evidence="1" id="KW-0812">Transmembrane</keyword>
<feature type="transmembrane region" description="Helical" evidence="1">
    <location>
        <begin position="79"/>
        <end position="98"/>
    </location>
</feature>
<organism evidence="2 3">
    <name type="scientific">Natronosporangium hydrolyticum</name>
    <dbReference type="NCBI Taxonomy" id="2811111"/>
    <lineage>
        <taxon>Bacteria</taxon>
        <taxon>Bacillati</taxon>
        <taxon>Actinomycetota</taxon>
        <taxon>Actinomycetes</taxon>
        <taxon>Micromonosporales</taxon>
        <taxon>Micromonosporaceae</taxon>
        <taxon>Natronosporangium</taxon>
    </lineage>
</organism>
<feature type="transmembrane region" description="Helical" evidence="1">
    <location>
        <begin position="119"/>
        <end position="138"/>
    </location>
</feature>
<evidence type="ECO:0000313" key="3">
    <source>
        <dbReference type="Proteomes" id="UP000662857"/>
    </source>
</evidence>
<feature type="transmembrane region" description="Helical" evidence="1">
    <location>
        <begin position="55"/>
        <end position="73"/>
    </location>
</feature>